<dbReference type="PANTHER" id="PTHR40446">
    <property type="entry name" value="N-ACETYLGLUCOSAMINE-1-PHOSPHODIESTER ALPHA-N-ACETYLGLUCOSAMINIDASE"/>
    <property type="match status" value="1"/>
</dbReference>
<dbReference type="PANTHER" id="PTHR40446:SF2">
    <property type="entry name" value="N-ACETYLGLUCOSAMINE-1-PHOSPHODIESTER ALPHA-N-ACETYLGLUCOSAMINIDASE"/>
    <property type="match status" value="1"/>
</dbReference>
<feature type="domain" description="Phosphodiester glycosidase" evidence="1">
    <location>
        <begin position="5"/>
        <end position="86"/>
    </location>
</feature>
<gene>
    <name evidence="2" type="ORF">OBE_08780</name>
</gene>
<evidence type="ECO:0000259" key="1">
    <source>
        <dbReference type="Pfam" id="PF09992"/>
    </source>
</evidence>
<accession>K1STD6</accession>
<protein>
    <recommendedName>
        <fullName evidence="1">Phosphodiester glycosidase domain-containing protein</fullName>
    </recommendedName>
</protein>
<proteinExistence type="predicted"/>
<dbReference type="Pfam" id="PF09992">
    <property type="entry name" value="NAGPA"/>
    <property type="match status" value="1"/>
</dbReference>
<sequence>MFYKDPRSAVGMVEKGHYILLVADGRGIGGSLGLTRTEMQNIFKSYGCTYAYNMDGGGSATLAYRGTVLNHPSDGAERACGDFLLFKE</sequence>
<dbReference type="AlphaFoldDB" id="K1STD6"/>
<evidence type="ECO:0000313" key="2">
    <source>
        <dbReference type="EMBL" id="EKC60828.1"/>
    </source>
</evidence>
<comment type="caution">
    <text evidence="2">The sequence shown here is derived from an EMBL/GenBank/DDBJ whole genome shotgun (WGS) entry which is preliminary data.</text>
</comment>
<organism evidence="2">
    <name type="scientific">human gut metagenome</name>
    <dbReference type="NCBI Taxonomy" id="408170"/>
    <lineage>
        <taxon>unclassified sequences</taxon>
        <taxon>metagenomes</taxon>
        <taxon>organismal metagenomes</taxon>
    </lineage>
</organism>
<reference evidence="2" key="1">
    <citation type="journal article" date="2013" name="Environ. Microbiol.">
        <title>Microbiota from the distal guts of lean and obese adolescents exhibit partial functional redundancy besides clear differences in community structure.</title>
        <authorList>
            <person name="Ferrer M."/>
            <person name="Ruiz A."/>
            <person name="Lanza F."/>
            <person name="Haange S.B."/>
            <person name="Oberbach A."/>
            <person name="Till H."/>
            <person name="Bargiela R."/>
            <person name="Campoy C."/>
            <person name="Segura M.T."/>
            <person name="Richter M."/>
            <person name="von Bergen M."/>
            <person name="Seifert J."/>
            <person name="Suarez A."/>
        </authorList>
    </citation>
    <scope>NUCLEOTIDE SEQUENCE</scope>
</reference>
<dbReference type="InterPro" id="IPR018711">
    <property type="entry name" value="NAGPA"/>
</dbReference>
<dbReference type="EMBL" id="AJWZ01006066">
    <property type="protein sequence ID" value="EKC60828.1"/>
    <property type="molecule type" value="Genomic_DNA"/>
</dbReference>
<name>K1STD6_9ZZZZ</name>